<name>A0A2Z5UUA0_9COXI</name>
<evidence type="ECO:0000313" key="2">
    <source>
        <dbReference type="EMBL" id="BBB14625.1"/>
    </source>
</evidence>
<dbReference type="Proteomes" id="UP000282483">
    <property type="component" value="Chromosome"/>
</dbReference>
<keyword evidence="1" id="KW-0812">Transmembrane</keyword>
<dbReference type="AlphaFoldDB" id="A0A2Z5UUA0"/>
<feature type="transmembrane region" description="Helical" evidence="1">
    <location>
        <begin position="302"/>
        <end position="326"/>
    </location>
</feature>
<reference evidence="2 3" key="1">
    <citation type="submission" date="2017-03" db="EMBL/GenBank/DDBJ databases">
        <title>The genome sequence of Candidatus Rickettsiella viridis.</title>
        <authorList>
            <person name="Nikoh N."/>
            <person name="Tsuchida T."/>
            <person name="Yamaguchi K."/>
            <person name="Maeda T."/>
            <person name="Shigenobu S."/>
            <person name="Fukatsu T."/>
        </authorList>
    </citation>
    <scope>NUCLEOTIDE SEQUENCE [LARGE SCALE GENOMIC DNA]</scope>
    <source>
        <strain evidence="2 3">Ap-RA04</strain>
    </source>
</reference>
<evidence type="ECO:0000313" key="3">
    <source>
        <dbReference type="Proteomes" id="UP000282483"/>
    </source>
</evidence>
<feature type="transmembrane region" description="Helical" evidence="1">
    <location>
        <begin position="495"/>
        <end position="515"/>
    </location>
</feature>
<proteinExistence type="predicted"/>
<feature type="transmembrane region" description="Helical" evidence="1">
    <location>
        <begin position="270"/>
        <end position="290"/>
    </location>
</feature>
<feature type="transmembrane region" description="Helical" evidence="1">
    <location>
        <begin position="421"/>
        <end position="441"/>
    </location>
</feature>
<keyword evidence="3" id="KW-1185">Reference proteome</keyword>
<organism evidence="2 3">
    <name type="scientific">Candidatus Rickettsiella viridis</name>
    <dbReference type="NCBI Taxonomy" id="676208"/>
    <lineage>
        <taxon>Bacteria</taxon>
        <taxon>Pseudomonadati</taxon>
        <taxon>Pseudomonadota</taxon>
        <taxon>Gammaproteobacteria</taxon>
        <taxon>Legionellales</taxon>
        <taxon>Coxiellaceae</taxon>
        <taxon>Rickettsiella</taxon>
    </lineage>
</organism>
<feature type="transmembrane region" description="Helical" evidence="1">
    <location>
        <begin position="560"/>
        <end position="583"/>
    </location>
</feature>
<dbReference type="KEGG" id="rvi:RVIR1_00830"/>
<accession>A0A2Z5UUA0</accession>
<evidence type="ECO:0000256" key="1">
    <source>
        <dbReference type="SAM" id="Phobius"/>
    </source>
</evidence>
<protein>
    <submittedName>
        <fullName evidence="2">Putative membrane protein</fullName>
    </submittedName>
</protein>
<dbReference type="OrthoDB" id="9991058at2"/>
<dbReference type="EMBL" id="AP018005">
    <property type="protein sequence ID" value="BBB14625.1"/>
    <property type="molecule type" value="Genomic_DNA"/>
</dbReference>
<feature type="transmembrane region" description="Helical" evidence="1">
    <location>
        <begin position="389"/>
        <end position="415"/>
    </location>
</feature>
<keyword evidence="1" id="KW-1133">Transmembrane helix</keyword>
<gene>
    <name evidence="2" type="ORF">RVIR1_00830</name>
</gene>
<dbReference type="RefSeq" id="WP_126322150.1">
    <property type="nucleotide sequence ID" value="NZ_AP018005.1"/>
</dbReference>
<sequence length="749" mass="84382">MKKKDAIRILKNISSVTLGVTQVIVDGLSSVRQIGDFTSASWAKGASGTASVVEGEIYRKNIFEGLGLFSLLSQKGLSKYLILQALETELSRLKEYEEAFKQRLHCFFTAVKKDREDKGDAEALDEIRLLENSVLEEKEVDNFFSFFETFKEKRFGTSKFIEFSLPEQFKQLQEEFKQLKEIKKQSTCAFLTSYKANKTLLETAESLGLKKPEIEQAEKRLKVLQKMLVERVSDPKKWVFIPGEDINPALLTKLQKELSIGKRRLWPLRLSMLFSASAGLAVGIVTFYTFPAVLTGLGLSLSLTALSAIIWPLAILAAISYGILIYNTMADLIVNETLSKWWRALNAEIGQGHHPLKYAFRVVTKALSQLFIKLAQWFRVKPEENGFVYSLRIILSLLMVSFAVMAALTTGYTAFTQLQSYLSVVVGVIIALPLMISDLTFTLKNSFESIALLSGISLANLTDPIKEGWKKLQEQLARENYFQLTLHLLRLPLELLLSVFKAAIFCLHVIFISVASDRLFSLPCWVTLIFTAGSEFLTDICPIFGKKEAGAGHDHDHGGIISWIAKAVFFVPATILGLLNYLFSQLNRLSSNPEHKLEVLGCWAAIQQEWNQFDIRHLHEEKDVTQEKTDDISQKAELPNQIVLQKAIKICDKQIDRLDHGFFSSKLAKDKKEIFKSCKATFIEACEKGTNVSSIKIDVDKDGILAKHRFFNRDKQTESARQLEKIQYWLAGRSAATSNHNASVLMTAA</sequence>
<keyword evidence="1" id="KW-0472">Membrane</keyword>